<gene>
    <name evidence="3" type="ORF">EIMP300_05510</name>
</gene>
<dbReference type="InterPro" id="IPR052042">
    <property type="entry name" value="Tail_sheath_structural"/>
</dbReference>
<dbReference type="Pfam" id="PF22671">
    <property type="entry name" value="Gp18_domIII_N"/>
    <property type="match status" value="1"/>
</dbReference>
<protein>
    <recommendedName>
        <fullName evidence="2">Tail sheath protein Gp18-like domain-containing protein</fullName>
    </recommendedName>
</protein>
<dbReference type="InterPro" id="IPR054564">
    <property type="entry name" value="Gp18_domIII_N"/>
</dbReference>
<sequence>MSDYHHGVQVLEINDGTRVISTVSTAIVGMVCTASDADAETFPLNKPVLITNVQSAIAKAGKKGTLAASLQAIAAPTSQNRSPLSCVWKTEPATTRKRNSRRPFPISSAPPTKTVSTPD</sequence>
<accession>A0A8S0FF43</accession>
<name>A0A8S0FF43_ECOLX</name>
<evidence type="ECO:0000313" key="4">
    <source>
        <dbReference type="Proteomes" id="UP000467488"/>
    </source>
</evidence>
<dbReference type="Proteomes" id="UP000467488">
    <property type="component" value="Chromosome"/>
</dbReference>
<dbReference type="PANTHER" id="PTHR35861">
    <property type="match status" value="1"/>
</dbReference>
<reference evidence="3 4" key="1">
    <citation type="submission" date="2020-01" db="EMBL/GenBank/DDBJ databases">
        <title>Dynamics of blaIMP-6 dissemination in carbapenem resistant Enterobacteriacea isolated from regional surveillance in Osaka, Japan.</title>
        <authorList>
            <person name="Abe R."/>
            <person name="Akeda Y."/>
            <person name="Sugawara Y."/>
            <person name="Yamamoto N."/>
            <person name="Tomono K."/>
            <person name="Takeuchi D."/>
            <person name="Kawahara R."/>
            <person name="Hamada S."/>
        </authorList>
    </citation>
    <scope>NUCLEOTIDE SEQUENCE [LARGE SCALE GENOMIC DNA]</scope>
    <source>
        <strain evidence="3 4">E300</strain>
    </source>
</reference>
<dbReference type="EMBL" id="AP022360">
    <property type="protein sequence ID" value="BBU79151.1"/>
    <property type="molecule type" value="Genomic_DNA"/>
</dbReference>
<feature type="region of interest" description="Disordered" evidence="1">
    <location>
        <begin position="76"/>
        <end position="119"/>
    </location>
</feature>
<proteinExistence type="predicted"/>
<dbReference type="AlphaFoldDB" id="A0A8S0FF43"/>
<feature type="domain" description="Tail sheath protein Gp18-like" evidence="2">
    <location>
        <begin position="26"/>
        <end position="74"/>
    </location>
</feature>
<evidence type="ECO:0000256" key="1">
    <source>
        <dbReference type="SAM" id="MobiDB-lite"/>
    </source>
</evidence>
<evidence type="ECO:0000259" key="2">
    <source>
        <dbReference type="Pfam" id="PF22671"/>
    </source>
</evidence>
<evidence type="ECO:0000313" key="3">
    <source>
        <dbReference type="EMBL" id="BBU79151.1"/>
    </source>
</evidence>
<feature type="compositionally biased region" description="Polar residues" evidence="1">
    <location>
        <begin position="109"/>
        <end position="119"/>
    </location>
</feature>
<dbReference type="PANTHER" id="PTHR35861:SF1">
    <property type="entry name" value="PHAGE TAIL SHEATH PROTEIN"/>
    <property type="match status" value="1"/>
</dbReference>
<organism evidence="3 4">
    <name type="scientific">Escherichia coli</name>
    <dbReference type="NCBI Taxonomy" id="562"/>
    <lineage>
        <taxon>Bacteria</taxon>
        <taxon>Pseudomonadati</taxon>
        <taxon>Pseudomonadota</taxon>
        <taxon>Gammaproteobacteria</taxon>
        <taxon>Enterobacterales</taxon>
        <taxon>Enterobacteriaceae</taxon>
        <taxon>Escherichia</taxon>
    </lineage>
</organism>